<dbReference type="RefSeq" id="WP_203934339.1">
    <property type="nucleotide sequence ID" value="NZ_BOPH01000138.1"/>
</dbReference>
<sequence>MSPNDSGPVVTCDGQGVDPAARIRYRGETVVRASLRTVWTLQTDVERWPTWHAPVTSVERLDTGDLRAGSAFRWTTPVPETPASPATTLVITSTVEQLTPHRCIRWSGPGTGDGLRIDRGVHVWTFAEVPGGVLVRTEETWTGDQVEADVQTSTAYLGYGLDAWLADLTTAAEKAENR</sequence>
<dbReference type="EMBL" id="BOPH01000138">
    <property type="protein sequence ID" value="GIJ74540.1"/>
    <property type="molecule type" value="Genomic_DNA"/>
</dbReference>
<comment type="caution">
    <text evidence="1">The sequence shown here is derived from an EMBL/GenBank/DDBJ whole genome shotgun (WGS) entry which is preliminary data.</text>
</comment>
<dbReference type="InterPro" id="IPR023393">
    <property type="entry name" value="START-like_dom_sf"/>
</dbReference>
<keyword evidence="2" id="KW-1185">Reference proteome</keyword>
<gene>
    <name evidence="1" type="ORF">Voc01_094570</name>
</gene>
<dbReference type="Pfam" id="PF10604">
    <property type="entry name" value="Polyketide_cyc2"/>
    <property type="match status" value="1"/>
</dbReference>
<evidence type="ECO:0000313" key="2">
    <source>
        <dbReference type="Proteomes" id="UP000635606"/>
    </source>
</evidence>
<evidence type="ECO:0008006" key="3">
    <source>
        <dbReference type="Google" id="ProtNLM"/>
    </source>
</evidence>
<evidence type="ECO:0000313" key="1">
    <source>
        <dbReference type="EMBL" id="GIJ74540.1"/>
    </source>
</evidence>
<dbReference type="Gene3D" id="3.30.530.20">
    <property type="match status" value="1"/>
</dbReference>
<reference evidence="1" key="1">
    <citation type="submission" date="2021-01" db="EMBL/GenBank/DDBJ databases">
        <title>Whole genome shotgun sequence of Virgisporangium ochraceum NBRC 16418.</title>
        <authorList>
            <person name="Komaki H."/>
            <person name="Tamura T."/>
        </authorList>
    </citation>
    <scope>NUCLEOTIDE SEQUENCE</scope>
    <source>
        <strain evidence="1">NBRC 16418</strain>
    </source>
</reference>
<dbReference type="InterPro" id="IPR019587">
    <property type="entry name" value="Polyketide_cyclase/dehydratase"/>
</dbReference>
<organism evidence="1 2">
    <name type="scientific">Virgisporangium ochraceum</name>
    <dbReference type="NCBI Taxonomy" id="65505"/>
    <lineage>
        <taxon>Bacteria</taxon>
        <taxon>Bacillati</taxon>
        <taxon>Actinomycetota</taxon>
        <taxon>Actinomycetes</taxon>
        <taxon>Micromonosporales</taxon>
        <taxon>Micromonosporaceae</taxon>
        <taxon>Virgisporangium</taxon>
    </lineage>
</organism>
<dbReference type="AlphaFoldDB" id="A0A8J4A725"/>
<dbReference type="Proteomes" id="UP000635606">
    <property type="component" value="Unassembled WGS sequence"/>
</dbReference>
<proteinExistence type="predicted"/>
<name>A0A8J4A725_9ACTN</name>
<accession>A0A8J4A725</accession>
<dbReference type="SUPFAM" id="SSF55961">
    <property type="entry name" value="Bet v1-like"/>
    <property type="match status" value="1"/>
</dbReference>
<protein>
    <recommendedName>
        <fullName evidence="3">Activator of Hsp90 ATPase 1 family protein</fullName>
    </recommendedName>
</protein>